<evidence type="ECO:0000313" key="10">
    <source>
        <dbReference type="EMBL" id="ORX55398.1"/>
    </source>
</evidence>
<dbReference type="InterPro" id="IPR036861">
    <property type="entry name" value="Endochitinase-like_sf"/>
</dbReference>
<comment type="caution">
    <text evidence="10">The sequence shown here is derived from an EMBL/GenBank/DDBJ whole genome shotgun (WGS) entry which is preliminary data.</text>
</comment>
<gene>
    <name evidence="10" type="ORF">BCR36DRAFT_410326</name>
</gene>
<feature type="chain" id="PRO_5011007304" description="Chitin-binding type-1 domain-containing protein" evidence="8">
    <location>
        <begin position="19"/>
        <end position="709"/>
    </location>
</feature>
<evidence type="ECO:0000313" key="11">
    <source>
        <dbReference type="Proteomes" id="UP000193719"/>
    </source>
</evidence>
<keyword evidence="7" id="KW-1015">Disulfide bond</keyword>
<dbReference type="InterPro" id="IPR014867">
    <property type="entry name" value="Spore_coat_CotH_CotH2/3/7"/>
</dbReference>
<feature type="disulfide bond" evidence="7">
    <location>
        <begin position="558"/>
        <end position="570"/>
    </location>
</feature>
<feature type="disulfide bond" evidence="7">
    <location>
        <begin position="678"/>
        <end position="690"/>
    </location>
</feature>
<sequence length="709" mass="80556">MIKNFLSIFSLLITIVASRNVKFSVVAFGSSVSVKINEKYYTLEKYSSYAPVYQSVISIDDTNVSYKYVVDGISENFSRVLEENVDKTHNEFFGRKYTIKEIPQFKQVYNWSKSIGKGELFDDSYIPTVHIYGDRSETIFTTTEANPDKLEKIVFILKDNIYTFENVQCDPKNKYWDKMQFKVRLNNNGIEGRYILKFRDNNEDPTFMRQDLYGDILNALGYPTIQSVKTRVYVNEKAVGYYILQEEAASESFVRATFHGDNNGKLLITDVNKLGHPLDCSTGADFHYNGNDFYAFQPYNSYRYDNSRVKELSKAFEKLNVNNLSEIKDFEKNWFDIDTFFKAIAMEILTGHWDSYWLYSTNYALYDDPTENNKFYFIDQDWDGTFGLNLGMPYMRYKDFIDRSYKDFVNLEWGLDEYDAPHRIAVDKLLSNETLRARFETILKDIVINIFNPVEIGKRLDALVARHREEIAWNYDTINNYPLRKATGSQLGWTIKDFDTNINTRSRHGASYGIKEWVYKRAKAMNKEFNLNIDLGSDSEAFESLSIDGRCGEGHGRCPSDECCSEYGYCGSTSSYCGSGCQSAWGYCSLSNSSTTTETITTENSSSTDSTYDGSCGSGKGACPNGQCCSKYGYCGTSSAYCGSGCQSEYGKCTTDSSSRSYLSISTDYTCGSEKGICPGNLCCSKYGYCGTSSAYCGTGCQSTYGHCW</sequence>
<feature type="disulfide bond" evidence="7">
    <location>
        <begin position="623"/>
        <end position="635"/>
    </location>
</feature>
<dbReference type="PANTHER" id="PTHR46471:SF2">
    <property type="entry name" value="CHITIN DEACETYLASE-RELATED"/>
    <property type="match status" value="1"/>
</dbReference>
<feature type="domain" description="Chitin-binding type-1" evidence="9">
    <location>
        <begin position="548"/>
        <end position="590"/>
    </location>
</feature>
<dbReference type="SMART" id="SM00270">
    <property type="entry name" value="ChtBD1"/>
    <property type="match status" value="3"/>
</dbReference>
<dbReference type="GO" id="GO:0046872">
    <property type="term" value="F:metal ion binding"/>
    <property type="evidence" value="ECO:0007669"/>
    <property type="project" value="UniProtKB-KW"/>
</dbReference>
<feature type="signal peptide" evidence="8">
    <location>
        <begin position="1"/>
        <end position="18"/>
    </location>
</feature>
<keyword evidence="11" id="KW-1185">Reference proteome</keyword>
<feature type="disulfide bond" evidence="7">
    <location>
        <begin position="683"/>
        <end position="697"/>
    </location>
</feature>
<evidence type="ECO:0000256" key="1">
    <source>
        <dbReference type="ARBA" id="ARBA00001941"/>
    </source>
</evidence>
<feature type="disulfide bond" evidence="7">
    <location>
        <begin position="563"/>
        <end position="577"/>
    </location>
</feature>
<dbReference type="Pfam" id="PF00187">
    <property type="entry name" value="Chitin_bind_1"/>
    <property type="match status" value="3"/>
</dbReference>
<protein>
    <recommendedName>
        <fullName evidence="9">Chitin-binding type-1 domain-containing protein</fullName>
    </recommendedName>
</protein>
<evidence type="ECO:0000256" key="7">
    <source>
        <dbReference type="PROSITE-ProRule" id="PRU00261"/>
    </source>
</evidence>
<dbReference type="Pfam" id="PF08757">
    <property type="entry name" value="CotH"/>
    <property type="match status" value="1"/>
</dbReference>
<keyword evidence="2 7" id="KW-0147">Chitin-binding</keyword>
<dbReference type="InterPro" id="IPR001002">
    <property type="entry name" value="Chitin-bd_1"/>
</dbReference>
<dbReference type="Gene3D" id="3.30.60.10">
    <property type="entry name" value="Endochitinase-like"/>
    <property type="match status" value="3"/>
</dbReference>
<reference evidence="10 11" key="1">
    <citation type="submission" date="2016-08" db="EMBL/GenBank/DDBJ databases">
        <title>Genomes of anaerobic fungi encode conserved fungal cellulosomes for biomass hydrolysis.</title>
        <authorList>
            <consortium name="DOE Joint Genome Institute"/>
            <person name="Haitjema C.H."/>
            <person name="Gilmore S.P."/>
            <person name="Henske J.K."/>
            <person name="Solomon K.V."/>
            <person name="De Groot R."/>
            <person name="Kuo A."/>
            <person name="Mondo S.J."/>
            <person name="Salamov A.A."/>
            <person name="Labutti K."/>
            <person name="Zhao Z."/>
            <person name="Chiniquy J."/>
            <person name="Barry K."/>
            <person name="Brewer H.M."/>
            <person name="Purvine S.O."/>
            <person name="Wright A.T."/>
            <person name="Boxma B."/>
            <person name="Van Alen T."/>
            <person name="Hackstein J.H."/>
            <person name="Baker S.E."/>
            <person name="Grigoriev I.V."/>
            <person name="O'Malley M.A."/>
        </authorList>
    </citation>
    <scope>NUCLEOTIDE SEQUENCE [LARGE SCALE GENOMIC DNA]</scope>
    <source>
        <strain evidence="11">finn</strain>
    </source>
</reference>
<dbReference type="Proteomes" id="UP000193719">
    <property type="component" value="Unassembled WGS sequence"/>
</dbReference>
<dbReference type="InterPro" id="IPR018371">
    <property type="entry name" value="Chitin-binding_1_CS"/>
</dbReference>
<keyword evidence="4 8" id="KW-0732">Signal</keyword>
<evidence type="ECO:0000256" key="2">
    <source>
        <dbReference type="ARBA" id="ARBA00022669"/>
    </source>
</evidence>
<feature type="domain" description="Chitin-binding type-1" evidence="9">
    <location>
        <begin position="613"/>
        <end position="655"/>
    </location>
</feature>
<evidence type="ECO:0000256" key="8">
    <source>
        <dbReference type="SAM" id="SignalP"/>
    </source>
</evidence>
<dbReference type="AlphaFoldDB" id="A0A1Y1VG67"/>
<proteinExistence type="predicted"/>
<keyword evidence="6" id="KW-0119">Carbohydrate metabolism</keyword>
<keyword evidence="3" id="KW-0479">Metal-binding</keyword>
<feature type="disulfide bond" evidence="7">
    <location>
        <begin position="628"/>
        <end position="642"/>
    </location>
</feature>
<feature type="domain" description="Chitin-binding type-1" evidence="9">
    <location>
        <begin position="668"/>
        <end position="709"/>
    </location>
</feature>
<evidence type="ECO:0000256" key="5">
    <source>
        <dbReference type="ARBA" id="ARBA00022801"/>
    </source>
</evidence>
<keyword evidence="5" id="KW-0378">Hydrolase</keyword>
<reference evidence="10 11" key="2">
    <citation type="submission" date="2016-08" db="EMBL/GenBank/DDBJ databases">
        <title>Pervasive Adenine N6-methylation of Active Genes in Fungi.</title>
        <authorList>
            <consortium name="DOE Joint Genome Institute"/>
            <person name="Mondo S.J."/>
            <person name="Dannebaum R.O."/>
            <person name="Kuo R.C."/>
            <person name="Labutti K."/>
            <person name="Haridas S."/>
            <person name="Kuo A."/>
            <person name="Salamov A."/>
            <person name="Ahrendt S.R."/>
            <person name="Lipzen A."/>
            <person name="Sullivan W."/>
            <person name="Andreopoulos W.B."/>
            <person name="Clum A."/>
            <person name="Lindquist E."/>
            <person name="Daum C."/>
            <person name="Ramamoorthy G.K."/>
            <person name="Gryganskyi A."/>
            <person name="Culley D."/>
            <person name="Magnuson J.K."/>
            <person name="James T.Y."/>
            <person name="O'Malley M.A."/>
            <person name="Stajich J.E."/>
            <person name="Spatafora J.W."/>
            <person name="Visel A."/>
            <person name="Grigoriev I.V."/>
        </authorList>
    </citation>
    <scope>NUCLEOTIDE SEQUENCE [LARGE SCALE GENOMIC DNA]</scope>
    <source>
        <strain evidence="11">finn</strain>
    </source>
</reference>
<dbReference type="PANTHER" id="PTHR46471">
    <property type="entry name" value="CHITIN DEACETYLASE"/>
    <property type="match status" value="1"/>
</dbReference>
<evidence type="ECO:0000256" key="4">
    <source>
        <dbReference type="ARBA" id="ARBA00022729"/>
    </source>
</evidence>
<dbReference type="PROSITE" id="PS00026">
    <property type="entry name" value="CHIT_BIND_I_1"/>
    <property type="match status" value="1"/>
</dbReference>
<dbReference type="GO" id="GO:0008061">
    <property type="term" value="F:chitin binding"/>
    <property type="evidence" value="ECO:0007669"/>
    <property type="project" value="UniProtKB-UniRule"/>
</dbReference>
<evidence type="ECO:0000256" key="3">
    <source>
        <dbReference type="ARBA" id="ARBA00022723"/>
    </source>
</evidence>
<accession>A0A1Y1VG67</accession>
<evidence type="ECO:0000256" key="6">
    <source>
        <dbReference type="ARBA" id="ARBA00023277"/>
    </source>
</evidence>
<dbReference type="STRING" id="1754191.A0A1Y1VG67"/>
<dbReference type="CDD" id="cd00035">
    <property type="entry name" value="ChtBD1"/>
    <property type="match status" value="3"/>
</dbReference>
<dbReference type="GO" id="GO:0016787">
    <property type="term" value="F:hydrolase activity"/>
    <property type="evidence" value="ECO:0007669"/>
    <property type="project" value="UniProtKB-KW"/>
</dbReference>
<comment type="caution">
    <text evidence="7">Lacks conserved residue(s) required for the propagation of feature annotation.</text>
</comment>
<organism evidence="10 11">
    <name type="scientific">Piromyces finnis</name>
    <dbReference type="NCBI Taxonomy" id="1754191"/>
    <lineage>
        <taxon>Eukaryota</taxon>
        <taxon>Fungi</taxon>
        <taxon>Fungi incertae sedis</taxon>
        <taxon>Chytridiomycota</taxon>
        <taxon>Chytridiomycota incertae sedis</taxon>
        <taxon>Neocallimastigomycetes</taxon>
        <taxon>Neocallimastigales</taxon>
        <taxon>Neocallimastigaceae</taxon>
        <taxon>Piromyces</taxon>
    </lineage>
</organism>
<dbReference type="EMBL" id="MCFH01000009">
    <property type="protein sequence ID" value="ORX55398.1"/>
    <property type="molecule type" value="Genomic_DNA"/>
</dbReference>
<comment type="cofactor">
    <cofactor evidence="1">
        <name>Co(2+)</name>
        <dbReference type="ChEBI" id="CHEBI:48828"/>
    </cofactor>
</comment>
<dbReference type="OrthoDB" id="2387105at2759"/>
<name>A0A1Y1VG67_9FUNG</name>
<dbReference type="SUPFAM" id="SSF57016">
    <property type="entry name" value="Plant lectins/antimicrobial peptides"/>
    <property type="match status" value="3"/>
</dbReference>
<evidence type="ECO:0000259" key="9">
    <source>
        <dbReference type="PROSITE" id="PS50941"/>
    </source>
</evidence>
<dbReference type="PROSITE" id="PS50941">
    <property type="entry name" value="CHIT_BIND_I_2"/>
    <property type="match status" value="3"/>
</dbReference>